<evidence type="ECO:0000313" key="2">
    <source>
        <dbReference type="Proteomes" id="UP000003448"/>
    </source>
</evidence>
<keyword evidence="2" id="KW-1185">Reference proteome</keyword>
<dbReference type="EMBL" id="CAIE01000017">
    <property type="protein sequence ID" value="CCH17034.1"/>
    <property type="molecule type" value="Genomic_DNA"/>
</dbReference>
<accession>I0KZN7</accession>
<dbReference type="eggNOG" id="ENOG5033Z6E">
    <property type="taxonomic scope" value="Bacteria"/>
</dbReference>
<dbReference type="STRING" id="1150864.MILUP08_41953"/>
<reference evidence="2" key="1">
    <citation type="journal article" date="2012" name="J. Bacteriol.">
        <title>Genome Sequence of Micromonospora lupini Lupac 08, Isolated from Root Nodules of Lupinus angustifolius.</title>
        <authorList>
            <person name="Alonso-Vega P."/>
            <person name="Normand P."/>
            <person name="Bacigalupe R."/>
            <person name="Pujic P."/>
            <person name="Lajus A."/>
            <person name="Vallenet D."/>
            <person name="Carro L."/>
            <person name="Coll P."/>
            <person name="Trujillo M.E."/>
        </authorList>
    </citation>
    <scope>NUCLEOTIDE SEQUENCE [LARGE SCALE GENOMIC DNA]</scope>
    <source>
        <strain evidence="2">Lupac 08</strain>
    </source>
</reference>
<gene>
    <name evidence="1" type="ORF">MILUP08_41953</name>
</gene>
<sequence>MSATDTHAPAPTPTGFELRTPQAWVDFSTADEASENRLREEARGHALAAEFTADQAERFAEQVRRSVRQARRSGAVHAAGVFQLYEDGPLTATVLVTVATPPASGDILGALTAVGQPARADGTWRRVTTAVIPGIGTVGRVYGIQNVTQDGATMRCAVMHTVVPMPGSADVVVVTGSSPNLAEAEEIFELFGTITETLTFTWDDDRPALTARTESTGETAADA</sequence>
<dbReference type="Proteomes" id="UP000003448">
    <property type="component" value="Unassembled WGS sequence"/>
</dbReference>
<organism evidence="1 2">
    <name type="scientific">Micromonospora lupini str. Lupac 08</name>
    <dbReference type="NCBI Taxonomy" id="1150864"/>
    <lineage>
        <taxon>Bacteria</taxon>
        <taxon>Bacillati</taxon>
        <taxon>Actinomycetota</taxon>
        <taxon>Actinomycetes</taxon>
        <taxon>Micromonosporales</taxon>
        <taxon>Micromonosporaceae</taxon>
        <taxon>Micromonospora</taxon>
    </lineage>
</organism>
<evidence type="ECO:0000313" key="1">
    <source>
        <dbReference type="EMBL" id="CCH17034.1"/>
    </source>
</evidence>
<comment type="caution">
    <text evidence="1">The sequence shown here is derived from an EMBL/GenBank/DDBJ whole genome shotgun (WGS) entry which is preliminary data.</text>
</comment>
<proteinExistence type="predicted"/>
<dbReference type="OrthoDB" id="3522185at2"/>
<protein>
    <submittedName>
        <fullName evidence="1">Uncharacterized protein</fullName>
    </submittedName>
</protein>
<name>I0KZN7_9ACTN</name>
<dbReference type="RefSeq" id="WP_007457403.1">
    <property type="nucleotide sequence ID" value="NZ_HF570108.1"/>
</dbReference>
<dbReference type="AlphaFoldDB" id="I0KZN7"/>